<sequence length="82" mass="8170">MGTGEGAARRYAGKDTVAPSVGTGVGPRRRAVTSTVKAGTESKCKGPDVCSLRGGKVPSTTTGVMSFVSGSTAPVTSCTTLY</sequence>
<proteinExistence type="predicted"/>
<reference evidence="2" key="1">
    <citation type="journal article" date="2023" name="Science">
        <title>Genome structures resolve the early diversification of teleost fishes.</title>
        <authorList>
            <person name="Parey E."/>
            <person name="Louis A."/>
            <person name="Montfort J."/>
            <person name="Bouchez O."/>
            <person name="Roques C."/>
            <person name="Iampietro C."/>
            <person name="Lluch J."/>
            <person name="Castinel A."/>
            <person name="Donnadieu C."/>
            <person name="Desvignes T."/>
            <person name="Floi Bucao C."/>
            <person name="Jouanno E."/>
            <person name="Wen M."/>
            <person name="Mejri S."/>
            <person name="Dirks R."/>
            <person name="Jansen H."/>
            <person name="Henkel C."/>
            <person name="Chen W.J."/>
            <person name="Zahm M."/>
            <person name="Cabau C."/>
            <person name="Klopp C."/>
            <person name="Thompson A.W."/>
            <person name="Robinson-Rechavi M."/>
            <person name="Braasch I."/>
            <person name="Lecointre G."/>
            <person name="Bobe J."/>
            <person name="Postlethwait J.H."/>
            <person name="Berthelot C."/>
            <person name="Roest Crollius H."/>
            <person name="Guiguen Y."/>
        </authorList>
    </citation>
    <scope>NUCLEOTIDE SEQUENCE</scope>
    <source>
        <strain evidence="2">WJC10195</strain>
    </source>
</reference>
<feature type="region of interest" description="Disordered" evidence="1">
    <location>
        <begin position="1"/>
        <end position="38"/>
    </location>
</feature>
<dbReference type="AlphaFoldDB" id="A0A9Q1ICJ5"/>
<dbReference type="EMBL" id="JAINUF010000021">
    <property type="protein sequence ID" value="KAJ8334651.1"/>
    <property type="molecule type" value="Genomic_DNA"/>
</dbReference>
<accession>A0A9Q1ICJ5</accession>
<name>A0A9Q1ICJ5_SYNKA</name>
<evidence type="ECO:0000313" key="3">
    <source>
        <dbReference type="Proteomes" id="UP001152622"/>
    </source>
</evidence>
<keyword evidence="3" id="KW-1185">Reference proteome</keyword>
<gene>
    <name evidence="2" type="ORF">SKAU_G00402900</name>
</gene>
<organism evidence="2 3">
    <name type="scientific">Synaphobranchus kaupii</name>
    <name type="common">Kaup's arrowtooth eel</name>
    <dbReference type="NCBI Taxonomy" id="118154"/>
    <lineage>
        <taxon>Eukaryota</taxon>
        <taxon>Metazoa</taxon>
        <taxon>Chordata</taxon>
        <taxon>Craniata</taxon>
        <taxon>Vertebrata</taxon>
        <taxon>Euteleostomi</taxon>
        <taxon>Actinopterygii</taxon>
        <taxon>Neopterygii</taxon>
        <taxon>Teleostei</taxon>
        <taxon>Anguilliformes</taxon>
        <taxon>Synaphobranchidae</taxon>
        <taxon>Synaphobranchus</taxon>
    </lineage>
</organism>
<dbReference type="Proteomes" id="UP001152622">
    <property type="component" value="Chromosome 21"/>
</dbReference>
<evidence type="ECO:0000256" key="1">
    <source>
        <dbReference type="SAM" id="MobiDB-lite"/>
    </source>
</evidence>
<evidence type="ECO:0000313" key="2">
    <source>
        <dbReference type="EMBL" id="KAJ8334651.1"/>
    </source>
</evidence>
<comment type="caution">
    <text evidence="2">The sequence shown here is derived from an EMBL/GenBank/DDBJ whole genome shotgun (WGS) entry which is preliminary data.</text>
</comment>
<protein>
    <submittedName>
        <fullName evidence="2">Uncharacterized protein</fullName>
    </submittedName>
</protein>